<dbReference type="InterPro" id="IPR004474">
    <property type="entry name" value="LytR_CpsA_psr"/>
</dbReference>
<dbReference type="PANTHER" id="PTHR33392">
    <property type="entry name" value="POLYISOPRENYL-TEICHOIC ACID--PEPTIDOGLYCAN TEICHOIC ACID TRANSFERASE TAGU"/>
    <property type="match status" value="1"/>
</dbReference>
<evidence type="ECO:0000256" key="9">
    <source>
        <dbReference type="ARBA" id="ARBA00023163"/>
    </source>
</evidence>
<evidence type="ECO:0000256" key="7">
    <source>
        <dbReference type="ARBA" id="ARBA00023015"/>
    </source>
</evidence>
<dbReference type="NCBIfam" id="TIGR00350">
    <property type="entry name" value="lytR_cpsA_psr"/>
    <property type="match status" value="1"/>
</dbReference>
<keyword evidence="5" id="KW-0735">Signal-anchor</keyword>
<keyword evidence="7" id="KW-0805">Transcription regulation</keyword>
<evidence type="ECO:0000313" key="14">
    <source>
        <dbReference type="Proteomes" id="UP000037558"/>
    </source>
</evidence>
<keyword evidence="3" id="KW-1003">Cell membrane</keyword>
<dbReference type="GO" id="GO:0005886">
    <property type="term" value="C:plasma membrane"/>
    <property type="evidence" value="ECO:0007669"/>
    <property type="project" value="UniProtKB-SubCell"/>
</dbReference>
<gene>
    <name evidence="13" type="ORF">AMD01_15995</name>
</gene>
<dbReference type="InterPro" id="IPR050922">
    <property type="entry name" value="LytR/CpsA/Psr_CW_biosynth"/>
</dbReference>
<dbReference type="AlphaFoldDB" id="A0A0M0KXH7"/>
<dbReference type="PANTHER" id="PTHR33392:SF8">
    <property type="entry name" value="REGULATORY PROTEIN MSRR"/>
    <property type="match status" value="1"/>
</dbReference>
<proteinExistence type="inferred from homology"/>
<keyword evidence="8" id="KW-0472">Membrane</keyword>
<reference evidence="14" key="1">
    <citation type="submission" date="2015-08" db="EMBL/GenBank/DDBJ databases">
        <title>Fjat-14210 dsm16467.</title>
        <authorList>
            <person name="Liu B."/>
            <person name="Wang J."/>
            <person name="Zhu Y."/>
            <person name="Liu G."/>
            <person name="Chen Q."/>
            <person name="Chen Z."/>
            <person name="Lan J."/>
            <person name="Che J."/>
            <person name="Ge C."/>
            <person name="Shi H."/>
            <person name="Pan Z."/>
            <person name="Liu X."/>
        </authorList>
    </citation>
    <scope>NUCLEOTIDE SEQUENCE [LARGE SCALE GENOMIC DNA]</scope>
    <source>
        <strain evidence="14">DSM 16467</strain>
    </source>
</reference>
<accession>A0A0M0KXH7</accession>
<dbReference type="STRING" id="284581.AMD01_15995"/>
<evidence type="ECO:0000256" key="1">
    <source>
        <dbReference type="ARBA" id="ARBA00004401"/>
    </source>
</evidence>
<evidence type="ECO:0000256" key="2">
    <source>
        <dbReference type="ARBA" id="ARBA00006068"/>
    </source>
</evidence>
<dbReference type="Proteomes" id="UP000037558">
    <property type="component" value="Unassembled WGS sequence"/>
</dbReference>
<feature type="domain" description="Cell envelope-related transcriptional attenuator" evidence="12">
    <location>
        <begin position="83"/>
        <end position="226"/>
    </location>
</feature>
<protein>
    <recommendedName>
        <fullName evidence="11">Regulatory protein MsrR</fullName>
    </recommendedName>
</protein>
<evidence type="ECO:0000256" key="3">
    <source>
        <dbReference type="ARBA" id="ARBA00022475"/>
    </source>
</evidence>
<evidence type="ECO:0000313" key="13">
    <source>
        <dbReference type="EMBL" id="KOO43514.1"/>
    </source>
</evidence>
<keyword evidence="9" id="KW-0804">Transcription</keyword>
<dbReference type="PATRIC" id="fig|284581.3.peg.1208"/>
<comment type="caution">
    <text evidence="13">The sequence shown here is derived from an EMBL/GenBank/DDBJ whole genome shotgun (WGS) entry which is preliminary data.</text>
</comment>
<dbReference type="OrthoDB" id="9782542at2"/>
<evidence type="ECO:0000256" key="4">
    <source>
        <dbReference type="ARBA" id="ARBA00022692"/>
    </source>
</evidence>
<dbReference type="Gene3D" id="3.40.630.190">
    <property type="entry name" value="LCP protein"/>
    <property type="match status" value="1"/>
</dbReference>
<dbReference type="GO" id="GO:0071555">
    <property type="term" value="P:cell wall organization"/>
    <property type="evidence" value="ECO:0007669"/>
    <property type="project" value="UniProtKB-KW"/>
</dbReference>
<comment type="subcellular location">
    <subcellularLocation>
        <location evidence="1">Cell membrane</location>
        <topology evidence="1">Single-pass type II membrane protein</topology>
    </subcellularLocation>
</comment>
<sequence>MTNERRTRRKKKKRFRRIVLPILLLLILIIGGCSVFQFYQGKSQAGDGFKSDGNLTFNGKVPNIDNINVLLLGSDSRGEKHARTDSIMIAHYNGKTNTPKVVSIMRDTYVDIPGHGKNKINAAYAFGGPELLRQTIKENFDIDIQYYAIVDFKGFEKMVDIVAPDGIEVDIPYKMSHGLGLTLYPGKQKLHGKELLGYVRFRHDRESDFGRVRRQQEVIGKLKDEAISVSSIVKLPKLLGTMDPYLDSNVPNMTLLSIGTDFITKQAGKIESLRIPVNGSYEDARYENAGSVLKIDLDKNKEAMQDFLSQKPSDQKTNKNE</sequence>
<name>A0A0M0KXH7_9BACI</name>
<keyword evidence="4" id="KW-0812">Transmembrane</keyword>
<evidence type="ECO:0000256" key="10">
    <source>
        <dbReference type="ARBA" id="ARBA00037178"/>
    </source>
</evidence>
<evidence type="ECO:0000259" key="12">
    <source>
        <dbReference type="Pfam" id="PF03816"/>
    </source>
</evidence>
<evidence type="ECO:0000256" key="8">
    <source>
        <dbReference type="ARBA" id="ARBA00023136"/>
    </source>
</evidence>
<dbReference type="Pfam" id="PF03816">
    <property type="entry name" value="LytR_cpsA_psr"/>
    <property type="match status" value="1"/>
</dbReference>
<evidence type="ECO:0000256" key="6">
    <source>
        <dbReference type="ARBA" id="ARBA00022989"/>
    </source>
</evidence>
<organism evidence="13 14">
    <name type="scientific">Priestia koreensis</name>
    <dbReference type="NCBI Taxonomy" id="284581"/>
    <lineage>
        <taxon>Bacteria</taxon>
        <taxon>Bacillati</taxon>
        <taxon>Bacillota</taxon>
        <taxon>Bacilli</taxon>
        <taxon>Bacillales</taxon>
        <taxon>Bacillaceae</taxon>
        <taxon>Priestia</taxon>
    </lineage>
</organism>
<evidence type="ECO:0000256" key="11">
    <source>
        <dbReference type="ARBA" id="ARBA00040752"/>
    </source>
</evidence>
<dbReference type="EMBL" id="LILC01000021">
    <property type="protein sequence ID" value="KOO43514.1"/>
    <property type="molecule type" value="Genomic_DNA"/>
</dbReference>
<keyword evidence="14" id="KW-1185">Reference proteome</keyword>
<dbReference type="RefSeq" id="WP_053402433.1">
    <property type="nucleotide sequence ID" value="NZ_LILC01000021.1"/>
</dbReference>
<evidence type="ECO:0000256" key="5">
    <source>
        <dbReference type="ARBA" id="ARBA00022968"/>
    </source>
</evidence>
<comment type="similarity">
    <text evidence="2">Belongs to the LytR/CpsA/Psr (LCP) family.</text>
</comment>
<comment type="function">
    <text evidence="10">Involved in SarA attenuation. Affects resistance to oxacillin and teicoplanin, as well as the synthesis of virulence factors.</text>
</comment>
<keyword evidence="6" id="KW-1133">Transmembrane helix</keyword>
<dbReference type="PROSITE" id="PS51257">
    <property type="entry name" value="PROKAR_LIPOPROTEIN"/>
    <property type="match status" value="1"/>
</dbReference>